<evidence type="ECO:0000313" key="3">
    <source>
        <dbReference type="Proteomes" id="UP000271241"/>
    </source>
</evidence>
<organism evidence="2 3">
    <name type="scientific">Thamnocephalis sphaerospora</name>
    <dbReference type="NCBI Taxonomy" id="78915"/>
    <lineage>
        <taxon>Eukaryota</taxon>
        <taxon>Fungi</taxon>
        <taxon>Fungi incertae sedis</taxon>
        <taxon>Zoopagomycota</taxon>
        <taxon>Zoopagomycotina</taxon>
        <taxon>Zoopagomycetes</taxon>
        <taxon>Zoopagales</taxon>
        <taxon>Sigmoideomycetaceae</taxon>
        <taxon>Thamnocephalis</taxon>
    </lineage>
</organism>
<proteinExistence type="predicted"/>
<gene>
    <name evidence="2" type="ORF">THASP1DRAFT_26129</name>
</gene>
<sequence length="606" mass="65845">MAIQAYALRCALVFIVYATTASAWAYVGYRQRHRKRGYMTPDWCARVPIVATVDRSLVFAATARYFGRHGGGSVVVYDDAIAAADLVWPTPLAWIPHKIASTPVRAICGENRLSAGFHVANWRGLRTAWPLQPSFPMPFVVAITTGGSPAVWSASTAASVSVLAAPVRPFCAPPRAMCVRARDIRASAVALYSDAYHIFSCDAIPPSFVYICLLHLSRWLPSCTQQTPASPDIDLQMQTHRSQCLWTLQAPADRSETHSFARGRLPTAAFAIPPLLDRRWSQGCLGMARARVVNAATSDAQVYRLAVRPTQTDKEQTYTLQTCPHSASKPVYLQVTTTKNKPRRLLGHMAIHGAVAADRAMTVTAMMAAAATATAAAVVGPRPQHAPWLPEMPSADLLAIIFGTRAQCGPAPVCTVGSMHRTSAPTHWSQSALPHSARVSAKHEWLLAGGAVVTRAAAAVTWHAHWRCTLLLLPLLLLLLVRDYVAANSADISTRVLPRTDDADCGRCRPPYAQRVVCDNVLGYGAQPLYLHGILAYRVCVVMAVLGRRPCTRDAPATEAICAGSLPSLFLALVYGLRTKTLAPRCRHRTYDSQPILRARRFIAAA</sequence>
<evidence type="ECO:0000256" key="1">
    <source>
        <dbReference type="SAM" id="Phobius"/>
    </source>
</evidence>
<feature type="transmembrane region" description="Helical" evidence="1">
    <location>
        <begin position="6"/>
        <end position="29"/>
    </location>
</feature>
<keyword evidence="1" id="KW-1133">Transmembrane helix</keyword>
<dbReference type="AlphaFoldDB" id="A0A4P9XI36"/>
<dbReference type="Proteomes" id="UP000271241">
    <property type="component" value="Unassembled WGS sequence"/>
</dbReference>
<evidence type="ECO:0000313" key="2">
    <source>
        <dbReference type="EMBL" id="RKP05358.1"/>
    </source>
</evidence>
<name>A0A4P9XI36_9FUNG</name>
<keyword evidence="3" id="KW-1185">Reference proteome</keyword>
<keyword evidence="1" id="KW-0812">Transmembrane</keyword>
<reference evidence="3" key="1">
    <citation type="journal article" date="2018" name="Nat. Microbiol.">
        <title>Leveraging single-cell genomics to expand the fungal tree of life.</title>
        <authorList>
            <person name="Ahrendt S.R."/>
            <person name="Quandt C.A."/>
            <person name="Ciobanu D."/>
            <person name="Clum A."/>
            <person name="Salamov A."/>
            <person name="Andreopoulos B."/>
            <person name="Cheng J.F."/>
            <person name="Woyke T."/>
            <person name="Pelin A."/>
            <person name="Henrissat B."/>
            <person name="Reynolds N.K."/>
            <person name="Benny G.L."/>
            <person name="Smith M.E."/>
            <person name="James T.Y."/>
            <person name="Grigoriev I.V."/>
        </authorList>
    </citation>
    <scope>NUCLEOTIDE SEQUENCE [LARGE SCALE GENOMIC DNA]</scope>
    <source>
        <strain evidence="3">RSA 1356</strain>
    </source>
</reference>
<accession>A0A4P9XI36</accession>
<protein>
    <submittedName>
        <fullName evidence="2">Uncharacterized protein</fullName>
    </submittedName>
</protein>
<dbReference type="EMBL" id="KZ993158">
    <property type="protein sequence ID" value="RKP05358.1"/>
    <property type="molecule type" value="Genomic_DNA"/>
</dbReference>
<keyword evidence="1" id="KW-0472">Membrane</keyword>